<dbReference type="Gene3D" id="2.60.120.920">
    <property type="match status" value="1"/>
</dbReference>
<dbReference type="AlphaFoldDB" id="A0A1D8NCD8"/>
<dbReference type="KEGG" id="yli:2909631"/>
<dbReference type="InterPro" id="IPR001870">
    <property type="entry name" value="B30.2/SPRY"/>
</dbReference>
<dbReference type="eggNOG" id="ENOG502QTH9">
    <property type="taxonomic scope" value="Eukaryota"/>
</dbReference>
<feature type="compositionally biased region" description="Polar residues" evidence="5">
    <location>
        <begin position="515"/>
        <end position="530"/>
    </location>
</feature>
<evidence type="ECO:0000256" key="4">
    <source>
        <dbReference type="ARBA" id="ARBA00023136"/>
    </source>
</evidence>
<proteinExistence type="predicted"/>
<feature type="compositionally biased region" description="Pro residues" evidence="5">
    <location>
        <begin position="140"/>
        <end position="182"/>
    </location>
</feature>
<comment type="subcellular location">
    <subcellularLocation>
        <location evidence="1">Membrane</location>
        <topology evidence="1">Single-pass membrane protein</topology>
    </subcellularLocation>
</comment>
<keyword evidence="3" id="KW-1133">Transmembrane helix</keyword>
<protein>
    <recommendedName>
        <fullName evidence="6">B30.2/SPRY domain-containing protein</fullName>
    </recommendedName>
</protein>
<feature type="compositionally biased region" description="Polar residues" evidence="5">
    <location>
        <begin position="69"/>
        <end position="85"/>
    </location>
</feature>
<evidence type="ECO:0000256" key="5">
    <source>
        <dbReference type="SAM" id="MobiDB-lite"/>
    </source>
</evidence>
<feature type="compositionally biased region" description="Pro residues" evidence="5">
    <location>
        <begin position="99"/>
        <end position="118"/>
    </location>
</feature>
<dbReference type="SMART" id="SM00449">
    <property type="entry name" value="SPRY"/>
    <property type="match status" value="1"/>
</dbReference>
<evidence type="ECO:0000313" key="7">
    <source>
        <dbReference type="EMBL" id="AOW03299.1"/>
    </source>
</evidence>
<feature type="region of interest" description="Disordered" evidence="5">
    <location>
        <begin position="1"/>
        <end position="201"/>
    </location>
</feature>
<dbReference type="InterPro" id="IPR013320">
    <property type="entry name" value="ConA-like_dom_sf"/>
</dbReference>
<feature type="compositionally biased region" description="Low complexity" evidence="5">
    <location>
        <begin position="16"/>
        <end position="25"/>
    </location>
</feature>
<gene>
    <name evidence="7" type="ORF">YALI1_C32106g</name>
</gene>
<feature type="compositionally biased region" description="Pro residues" evidence="5">
    <location>
        <begin position="58"/>
        <end position="67"/>
    </location>
</feature>
<evidence type="ECO:0000259" key="6">
    <source>
        <dbReference type="PROSITE" id="PS50188"/>
    </source>
</evidence>
<evidence type="ECO:0000256" key="3">
    <source>
        <dbReference type="ARBA" id="ARBA00022989"/>
    </source>
</evidence>
<name>A0A1D8NCD8_YARLL</name>
<feature type="region of interest" description="Disordered" evidence="5">
    <location>
        <begin position="440"/>
        <end position="586"/>
    </location>
</feature>
<dbReference type="VEuPathDB" id="FungiDB:YALI0_C23276g"/>
<keyword evidence="2" id="KW-0812">Transmembrane</keyword>
<feature type="domain" description="B30.2/SPRY" evidence="6">
    <location>
        <begin position="228"/>
        <end position="446"/>
    </location>
</feature>
<organism evidence="7 8">
    <name type="scientific">Yarrowia lipolytica</name>
    <name type="common">Candida lipolytica</name>
    <dbReference type="NCBI Taxonomy" id="4952"/>
    <lineage>
        <taxon>Eukaryota</taxon>
        <taxon>Fungi</taxon>
        <taxon>Dikarya</taxon>
        <taxon>Ascomycota</taxon>
        <taxon>Saccharomycotina</taxon>
        <taxon>Dipodascomycetes</taxon>
        <taxon>Dipodascales</taxon>
        <taxon>Dipodascales incertae sedis</taxon>
        <taxon>Yarrowia</taxon>
    </lineage>
</organism>
<dbReference type="EMBL" id="CP017555">
    <property type="protein sequence ID" value="AOW03299.1"/>
    <property type="molecule type" value="Genomic_DNA"/>
</dbReference>
<dbReference type="VEuPathDB" id="FungiDB:YALI1_C32106g"/>
<dbReference type="PANTHER" id="PTHR12864">
    <property type="entry name" value="RAN BINDING PROTEIN 9-RELATED"/>
    <property type="match status" value="1"/>
</dbReference>
<evidence type="ECO:0000313" key="8">
    <source>
        <dbReference type="Proteomes" id="UP000182444"/>
    </source>
</evidence>
<evidence type="ECO:0000256" key="2">
    <source>
        <dbReference type="ARBA" id="ARBA00022692"/>
    </source>
</evidence>
<reference evidence="7 8" key="1">
    <citation type="journal article" date="2016" name="PLoS ONE">
        <title>Sequence Assembly of Yarrowia lipolytica Strain W29/CLIB89 Shows Transposable Element Diversity.</title>
        <authorList>
            <person name="Magnan C."/>
            <person name="Yu J."/>
            <person name="Chang I."/>
            <person name="Jahn E."/>
            <person name="Kanomata Y."/>
            <person name="Wu J."/>
            <person name="Zeller M."/>
            <person name="Oakes M."/>
            <person name="Baldi P."/>
            <person name="Sandmeyer S."/>
        </authorList>
    </citation>
    <scope>NUCLEOTIDE SEQUENCE [LARGE SCALE GENOMIC DNA]</scope>
    <source>
        <strain evidence="8">CLIB89(W29)</strain>
    </source>
</reference>
<dbReference type="InterPro" id="IPR035780">
    <property type="entry name" value="SPRY_Ssh4-like"/>
</dbReference>
<dbReference type="InterPro" id="IPR050618">
    <property type="entry name" value="Ubq-SigPath_Reg"/>
</dbReference>
<accession>A0A1D8NCD8</accession>
<feature type="compositionally biased region" description="Low complexity" evidence="5">
    <location>
        <begin position="453"/>
        <end position="462"/>
    </location>
</feature>
<dbReference type="SUPFAM" id="SSF49899">
    <property type="entry name" value="Concanavalin A-like lectins/glucanases"/>
    <property type="match status" value="1"/>
</dbReference>
<evidence type="ECO:0000256" key="1">
    <source>
        <dbReference type="ARBA" id="ARBA00004167"/>
    </source>
</evidence>
<sequence>MADLPPAYSLEDQGTGPQPGSSSAPHAPPPQASPSSSGPSEKAQYKAQLESNDASQHTPPPGPPPRLSPASTGASTASVNMNNPFLSHMKTGNPYQQHAPPPGPPPGHHAPPPGPPPGHSEKHAPPPGPPPGHSREKHAPPPGPPPGLYAPPPGPPPGHHAPPPGPPPGHDGFAPPPGPPPGWNEAGGGDDGLPPSYPPPRVMEALFSEANEDELIMGDRFTDNYPLEAPRILTQPELQAVRSGNVDFRLVEAKGFRSRLSKRFKGEIQYRNGSTYVRSQPSTLDSILVSALPLRSPSMSPVPKIYFEVKITSMGHPEECSLAVGFCCLPYPHFRMPGWHRGSLAVHSDDGHRYVNDSTGGQPFTRPFSVGETIGMGIDFEKQEAYMIRNGQFDGSWKLSIDNVPRDPDRDFKDGGIEGINETDVYATVGVFGEIGVSITVPPTEDDHSYDQASSSSSGAPAARRDTKPHGYPQDTKPRPGYPQDTKPRPEYPQDTKPRPGYPQDSKAGHGYPQDSKSGYSQAPSYSQDTKPGYSGTAGSSQAPAYAQDTKPGYSQPPNYPNDTKPGYGQPPYNSDSKPNEKQGWH</sequence>
<dbReference type="GeneID" id="2909631"/>
<dbReference type="CDD" id="cd12910">
    <property type="entry name" value="SPRY_SSH4_like"/>
    <property type="match status" value="1"/>
</dbReference>
<feature type="compositionally biased region" description="Basic and acidic residues" evidence="5">
    <location>
        <begin position="486"/>
        <end position="498"/>
    </location>
</feature>
<dbReference type="GO" id="GO:0016020">
    <property type="term" value="C:membrane"/>
    <property type="evidence" value="ECO:0007669"/>
    <property type="project" value="UniProtKB-SubCell"/>
</dbReference>
<dbReference type="RefSeq" id="XP_502174.3">
    <property type="nucleotide sequence ID" value="XM_502174.3"/>
</dbReference>
<dbReference type="InterPro" id="IPR003877">
    <property type="entry name" value="SPRY_dom"/>
</dbReference>
<keyword evidence="4" id="KW-0472">Membrane</keyword>
<dbReference type="Proteomes" id="UP000182444">
    <property type="component" value="Chromosome 1C"/>
</dbReference>
<dbReference type="Pfam" id="PF00622">
    <property type="entry name" value="SPRY"/>
    <property type="match status" value="1"/>
</dbReference>
<dbReference type="PROSITE" id="PS50188">
    <property type="entry name" value="B302_SPRY"/>
    <property type="match status" value="1"/>
</dbReference>
<dbReference type="InterPro" id="IPR043136">
    <property type="entry name" value="B30.2/SPRY_sf"/>
</dbReference>